<evidence type="ECO:0000256" key="5">
    <source>
        <dbReference type="SAM" id="Phobius"/>
    </source>
</evidence>
<feature type="domain" description="Cytochrome c" evidence="6">
    <location>
        <begin position="358"/>
        <end position="466"/>
    </location>
</feature>
<gene>
    <name evidence="7" type="ORF">SAMN05428998_11824</name>
</gene>
<dbReference type="SUPFAM" id="SSF46626">
    <property type="entry name" value="Cytochrome c"/>
    <property type="match status" value="2"/>
</dbReference>
<dbReference type="InterPro" id="IPR009056">
    <property type="entry name" value="Cyt_c-like_dom"/>
</dbReference>
<evidence type="ECO:0000256" key="1">
    <source>
        <dbReference type="ARBA" id="ARBA00022617"/>
    </source>
</evidence>
<keyword evidence="8" id="KW-1185">Reference proteome</keyword>
<evidence type="ECO:0000256" key="2">
    <source>
        <dbReference type="ARBA" id="ARBA00022723"/>
    </source>
</evidence>
<evidence type="ECO:0000256" key="3">
    <source>
        <dbReference type="ARBA" id="ARBA00023004"/>
    </source>
</evidence>
<keyword evidence="1 4" id="KW-0349">Heme</keyword>
<dbReference type="GO" id="GO:0020037">
    <property type="term" value="F:heme binding"/>
    <property type="evidence" value="ECO:0007669"/>
    <property type="project" value="InterPro"/>
</dbReference>
<dbReference type="InterPro" id="IPR036909">
    <property type="entry name" value="Cyt_c-like_dom_sf"/>
</dbReference>
<evidence type="ECO:0000256" key="4">
    <source>
        <dbReference type="PROSITE-ProRule" id="PRU00433"/>
    </source>
</evidence>
<evidence type="ECO:0000313" key="8">
    <source>
        <dbReference type="Proteomes" id="UP000192917"/>
    </source>
</evidence>
<dbReference type="AlphaFoldDB" id="A0A1Y6C8C8"/>
<keyword evidence="2 4" id="KW-0479">Metal-binding</keyword>
<feature type="transmembrane region" description="Helical" evidence="5">
    <location>
        <begin position="6"/>
        <end position="27"/>
    </location>
</feature>
<keyword evidence="3 4" id="KW-0408">Iron</keyword>
<dbReference type="Proteomes" id="UP000192917">
    <property type="component" value="Unassembled WGS sequence"/>
</dbReference>
<dbReference type="RefSeq" id="WP_085124389.1">
    <property type="nucleotide sequence ID" value="NZ_FWZX01000018.1"/>
</dbReference>
<protein>
    <recommendedName>
        <fullName evidence="6">Cytochrome c domain-containing protein</fullName>
    </recommendedName>
</protein>
<sequence length="633" mass="69368">MIRKIVNAGGIVLALLLIAATLGWLWLERSWSRWDRPEGPLAETGYQAFTHGAFGLEALPVKYAAVIDKVSAPAFTTTLEDGRSPWRTYGFITDESGKGGDSQLCQSNAENLLPHGFAVTNYLPQRAIQTPLKFAALTCASCHSGRLRTAEGLSETITGMGNPELDVIAFGDAVRNAVLDPSLTAGKIMDAYDQACPNDRTGFFTRQVEKLVMSAWLSGIRSQTGSETGKYGLPYHGAQMKDAADIPAGPGRTRPFRSIVRVALNLPGEENYAYSKIPAVFEQRRDLRPRAQYDGSVRNPVTRSFIAVYASGASVLALSKPEVAWDVRTAAAYTEELGLSIPVPSFAETFPKHLPDPTQVEAGFQVYKTWCADCHGYRPVGGGQWVAEGRWIHRFDYLDGRGGGPKLGVDPARVTFRYASLLPLSIWATLPGSGPAVAAQEQRLRDAGAAAEKAGEPALAWFWQQQLDGFLLAKRQYRLGHPLYFPACPSGQADCDETKLLASAPPCSEDDPQKCQLTDEVAYYNNPVPELYLRAPFLHNGSIPNARQLINLEPRPERFCRGENLYDPDALGFVATEPGPDGRCDDPRVAFLFDTTELGNSNRGHDFPPWDPKTLTDEQRSQLEALLAYLKTL</sequence>
<keyword evidence="5" id="KW-1133">Transmembrane helix</keyword>
<accession>A0A1Y6C8C8</accession>
<dbReference type="PROSITE" id="PS51007">
    <property type="entry name" value="CYTC"/>
    <property type="match status" value="1"/>
</dbReference>
<evidence type="ECO:0000259" key="6">
    <source>
        <dbReference type="PROSITE" id="PS51007"/>
    </source>
</evidence>
<keyword evidence="5" id="KW-0472">Membrane</keyword>
<proteinExistence type="predicted"/>
<evidence type="ECO:0000313" key="7">
    <source>
        <dbReference type="EMBL" id="SMF51377.1"/>
    </source>
</evidence>
<keyword evidence="5" id="KW-0812">Transmembrane</keyword>
<dbReference type="EMBL" id="FWZX01000018">
    <property type="protein sequence ID" value="SMF51377.1"/>
    <property type="molecule type" value="Genomic_DNA"/>
</dbReference>
<organism evidence="7 8">
    <name type="scientific">Tistlia consotensis USBA 355</name>
    <dbReference type="NCBI Taxonomy" id="560819"/>
    <lineage>
        <taxon>Bacteria</taxon>
        <taxon>Pseudomonadati</taxon>
        <taxon>Pseudomonadota</taxon>
        <taxon>Alphaproteobacteria</taxon>
        <taxon>Rhodospirillales</taxon>
        <taxon>Rhodovibrionaceae</taxon>
        <taxon>Tistlia</taxon>
    </lineage>
</organism>
<reference evidence="7 8" key="1">
    <citation type="submission" date="2017-04" db="EMBL/GenBank/DDBJ databases">
        <authorList>
            <person name="Afonso C.L."/>
            <person name="Miller P.J."/>
            <person name="Scott M.A."/>
            <person name="Spackman E."/>
            <person name="Goraichik I."/>
            <person name="Dimitrov K.M."/>
            <person name="Suarez D.L."/>
            <person name="Swayne D.E."/>
        </authorList>
    </citation>
    <scope>NUCLEOTIDE SEQUENCE [LARGE SCALE GENOMIC DNA]</scope>
    <source>
        <strain evidence="7 8">USBA 355</strain>
    </source>
</reference>
<dbReference type="GO" id="GO:0046872">
    <property type="term" value="F:metal ion binding"/>
    <property type="evidence" value="ECO:0007669"/>
    <property type="project" value="UniProtKB-KW"/>
</dbReference>
<dbReference type="GO" id="GO:0009055">
    <property type="term" value="F:electron transfer activity"/>
    <property type="evidence" value="ECO:0007669"/>
    <property type="project" value="InterPro"/>
</dbReference>
<dbReference type="STRING" id="560819.SAMN05428998_11824"/>
<name>A0A1Y6C8C8_9PROT</name>